<evidence type="ECO:0000256" key="6">
    <source>
        <dbReference type="HAMAP-Rule" id="MF_01391"/>
    </source>
</evidence>
<keyword evidence="6" id="KW-0793">Thylakoid</keyword>
<comment type="function">
    <text evidence="6">Required during biogenesis of c-type cytochromes (cytochrome c6 and cytochrome f) at the step of heme attachment.</text>
</comment>
<dbReference type="AlphaFoldDB" id="A0A890A139"/>
<feature type="transmembrane region" description="Helical" evidence="6">
    <location>
        <begin position="35"/>
        <end position="57"/>
    </location>
</feature>
<feature type="transmembrane region" description="Helical" evidence="6">
    <location>
        <begin position="69"/>
        <end position="87"/>
    </location>
</feature>
<dbReference type="InterPro" id="IPR017562">
    <property type="entry name" value="Cyt_c_biogenesis_CcsA"/>
</dbReference>
<feature type="transmembrane region" description="Helical" evidence="6">
    <location>
        <begin position="121"/>
        <end position="141"/>
    </location>
</feature>
<feature type="transmembrane region" description="Helical" evidence="6">
    <location>
        <begin position="161"/>
        <end position="189"/>
    </location>
</feature>
<feature type="transmembrane region" description="Helical" evidence="6">
    <location>
        <begin position="284"/>
        <end position="299"/>
    </location>
</feature>
<evidence type="ECO:0000256" key="1">
    <source>
        <dbReference type="ARBA" id="ARBA00004141"/>
    </source>
</evidence>
<geneLocation type="chloroplast" evidence="8"/>
<evidence type="ECO:0000256" key="4">
    <source>
        <dbReference type="ARBA" id="ARBA00022989"/>
    </source>
</evidence>
<feature type="transmembrane region" description="Helical" evidence="6">
    <location>
        <begin position="93"/>
        <end position="114"/>
    </location>
</feature>
<comment type="subcellular location">
    <subcellularLocation>
        <location evidence="1">Membrane</location>
        <topology evidence="1">Multi-pass membrane protein</topology>
    </subcellularLocation>
    <subcellularLocation>
        <location evidence="6">Plastid</location>
        <location evidence="6">Chloroplast thylakoid membrane</location>
        <topology evidence="6">Multi-pass membrane protein</topology>
    </subcellularLocation>
</comment>
<dbReference type="GO" id="GO:0009535">
    <property type="term" value="C:chloroplast thylakoid membrane"/>
    <property type="evidence" value="ECO:0007669"/>
    <property type="project" value="UniProtKB-SubCell"/>
</dbReference>
<organism evidence="8">
    <name type="scientific">Cephalotaxus lanceolata</name>
    <dbReference type="NCBI Taxonomy" id="450881"/>
    <lineage>
        <taxon>Eukaryota</taxon>
        <taxon>Viridiplantae</taxon>
        <taxon>Streptophyta</taxon>
        <taxon>Embryophyta</taxon>
        <taxon>Tracheophyta</taxon>
        <taxon>Spermatophyta</taxon>
        <taxon>Pinopsida</taxon>
        <taxon>Pinidae</taxon>
        <taxon>Conifers II</taxon>
        <taxon>Cupressales</taxon>
        <taxon>Taxaceae</taxon>
        <taxon>Cephalotaxus</taxon>
    </lineage>
</organism>
<dbReference type="HAMAP" id="MF_01391">
    <property type="entry name" value="CytC_CcsA"/>
    <property type="match status" value="1"/>
</dbReference>
<gene>
    <name evidence="6 8" type="primary">ccsA</name>
</gene>
<dbReference type="GeneID" id="67160805"/>
<dbReference type="RefSeq" id="YP_010156754.1">
    <property type="nucleotide sequence ID" value="NC_057234.1"/>
</dbReference>
<dbReference type="PANTHER" id="PTHR30071:SF1">
    <property type="entry name" value="CYTOCHROME B_B6 PROTEIN-RELATED"/>
    <property type="match status" value="1"/>
</dbReference>
<feature type="domain" description="Cytochrome c assembly protein" evidence="7">
    <location>
        <begin position="93"/>
        <end position="336"/>
    </location>
</feature>
<reference evidence="8" key="1">
    <citation type="submission" date="2020-10" db="EMBL/GenBank/DDBJ databases">
        <authorList>
            <person name="Ge J."/>
            <person name="Bi G."/>
        </authorList>
    </citation>
    <scope>NUCLEOTIDE SEQUENCE</scope>
</reference>
<keyword evidence="2 6" id="KW-0812">Transmembrane</keyword>
<dbReference type="EMBL" id="MW149080">
    <property type="protein sequence ID" value="QRG00552.1"/>
    <property type="molecule type" value="Genomic_DNA"/>
</dbReference>
<dbReference type="InterPro" id="IPR002541">
    <property type="entry name" value="Cyt_c_assembly"/>
</dbReference>
<keyword evidence="4 6" id="KW-1133">Transmembrane helix</keyword>
<dbReference type="GO" id="GO:0005886">
    <property type="term" value="C:plasma membrane"/>
    <property type="evidence" value="ECO:0007669"/>
    <property type="project" value="TreeGrafter"/>
</dbReference>
<dbReference type="Pfam" id="PF01578">
    <property type="entry name" value="Cytochrom_C_asm"/>
    <property type="match status" value="1"/>
</dbReference>
<dbReference type="GO" id="GO:0020037">
    <property type="term" value="F:heme binding"/>
    <property type="evidence" value="ECO:0007669"/>
    <property type="project" value="InterPro"/>
</dbReference>
<dbReference type="InterPro" id="IPR045062">
    <property type="entry name" value="Cyt_c_biogenesis_CcsA/CcmC"/>
</dbReference>
<feature type="transmembrane region" description="Helical" evidence="6">
    <location>
        <begin position="246"/>
        <end position="269"/>
    </location>
</feature>
<keyword evidence="8" id="KW-0934">Plastid</keyword>
<evidence type="ECO:0000313" key="8">
    <source>
        <dbReference type="EMBL" id="QRG00552.1"/>
    </source>
</evidence>
<dbReference type="GO" id="GO:0017004">
    <property type="term" value="P:cytochrome complex assembly"/>
    <property type="evidence" value="ECO:0007669"/>
    <property type="project" value="UniProtKB-UniRule"/>
</dbReference>
<comment type="subunit">
    <text evidence="6">May interact with Ccs1.</text>
</comment>
<keyword evidence="3 6" id="KW-0201">Cytochrome c-type biogenesis</keyword>
<evidence type="ECO:0000256" key="2">
    <source>
        <dbReference type="ARBA" id="ARBA00022692"/>
    </source>
</evidence>
<name>A0A890A139_9CONI</name>
<keyword evidence="5 6" id="KW-0472">Membrane</keyword>
<sequence>MIDDISIDFIFLSSILFKIKLRDGFIMIFITLEHISAHVSFSLTFVVTLIYWGTLIYPSEELSCSGGKGMIVTFICITGVLVNRSLYSGHLPLSNLYESFMFLSWSSSMIHIVIEVRGQDAWWLGAITAPSAMLTHGFATLGLPDKMQQSAMLVPALQSHWLMMHVSMILLSYATLLCGSLSSIAFLVITSQINRKIILSADNSCLRSPNKNGYSHDQEKKDLKDSFCFRFANYRKSKLTHQLDNWSYRGIGLGFSFLTIGILSGAVWANEAWGSYWSWDPKETWALITWTIFAIYLHTRINRGWQGEKPAIVASLGFFLVWICYLGVDLLGIGLHSYGWLIHL</sequence>
<protein>
    <recommendedName>
        <fullName evidence="6">Cytochrome c biogenesis protein CcsA</fullName>
    </recommendedName>
</protein>
<evidence type="ECO:0000256" key="5">
    <source>
        <dbReference type="ARBA" id="ARBA00023136"/>
    </source>
</evidence>
<evidence type="ECO:0000256" key="3">
    <source>
        <dbReference type="ARBA" id="ARBA00022748"/>
    </source>
</evidence>
<feature type="transmembrane region" description="Helical" evidence="6">
    <location>
        <begin position="311"/>
        <end position="335"/>
    </location>
</feature>
<accession>A0A890A139</accession>
<dbReference type="NCBIfam" id="TIGR03144">
    <property type="entry name" value="cytochr_II_ccsB"/>
    <property type="match status" value="1"/>
</dbReference>
<dbReference type="PANTHER" id="PTHR30071">
    <property type="entry name" value="HEME EXPORTER PROTEIN C"/>
    <property type="match status" value="1"/>
</dbReference>
<proteinExistence type="inferred from homology"/>
<evidence type="ECO:0000259" key="7">
    <source>
        <dbReference type="Pfam" id="PF01578"/>
    </source>
</evidence>
<keyword evidence="8" id="KW-0150">Chloroplast</keyword>
<comment type="similarity">
    <text evidence="6">Belongs to the CcmF/CycK/Ccl1/NrfE/CcsA family.</text>
</comment>